<dbReference type="GO" id="GO:0008236">
    <property type="term" value="F:serine-type peptidase activity"/>
    <property type="evidence" value="ECO:0007669"/>
    <property type="project" value="InterPro"/>
</dbReference>
<evidence type="ECO:0000313" key="3">
    <source>
        <dbReference type="EMBL" id="SVB03318.1"/>
    </source>
</evidence>
<dbReference type="Pfam" id="PF00326">
    <property type="entry name" value="Peptidase_S9"/>
    <property type="match status" value="1"/>
</dbReference>
<dbReference type="PANTHER" id="PTHR11731:SF193">
    <property type="entry name" value="DIPEPTIDYL PEPTIDASE 9"/>
    <property type="match status" value="1"/>
</dbReference>
<dbReference type="EMBL" id="UINC01026235">
    <property type="protein sequence ID" value="SVB03318.1"/>
    <property type="molecule type" value="Genomic_DNA"/>
</dbReference>
<dbReference type="Pfam" id="PF00930">
    <property type="entry name" value="DPPIV_N"/>
    <property type="match status" value="1"/>
</dbReference>
<dbReference type="InterPro" id="IPR050278">
    <property type="entry name" value="Serine_Prot_S9B/DPPIV"/>
</dbReference>
<dbReference type="Gene3D" id="2.140.10.30">
    <property type="entry name" value="Dipeptidylpeptidase IV, N-terminal domain"/>
    <property type="match status" value="1"/>
</dbReference>
<proteinExistence type="predicted"/>
<dbReference type="InterPro" id="IPR029058">
    <property type="entry name" value="AB_hydrolase_fold"/>
</dbReference>
<evidence type="ECO:0000259" key="1">
    <source>
        <dbReference type="Pfam" id="PF00326"/>
    </source>
</evidence>
<dbReference type="SUPFAM" id="SSF53474">
    <property type="entry name" value="alpha/beta-Hydrolases"/>
    <property type="match status" value="1"/>
</dbReference>
<evidence type="ECO:0000259" key="2">
    <source>
        <dbReference type="Pfam" id="PF00930"/>
    </source>
</evidence>
<dbReference type="SUPFAM" id="SSF82171">
    <property type="entry name" value="DPP6 N-terminal domain-like"/>
    <property type="match status" value="1"/>
</dbReference>
<feature type="domain" description="Dipeptidylpeptidase IV N-terminal" evidence="2">
    <location>
        <begin position="2"/>
        <end position="281"/>
    </location>
</feature>
<accession>A0A382APB5</accession>
<protein>
    <recommendedName>
        <fullName evidence="4">Peptidase S9 prolyl oligopeptidase catalytic domain-containing protein</fullName>
    </recommendedName>
</protein>
<dbReference type="InterPro" id="IPR001375">
    <property type="entry name" value="Peptidase_S9_cat"/>
</dbReference>
<evidence type="ECO:0008006" key="4">
    <source>
        <dbReference type="Google" id="ProtNLM"/>
    </source>
</evidence>
<name>A0A382APB5_9ZZZZ</name>
<reference evidence="3" key="1">
    <citation type="submission" date="2018-05" db="EMBL/GenBank/DDBJ databases">
        <authorList>
            <person name="Lanie J.A."/>
            <person name="Ng W.-L."/>
            <person name="Kazmierczak K.M."/>
            <person name="Andrzejewski T.M."/>
            <person name="Davidsen T.M."/>
            <person name="Wayne K.J."/>
            <person name="Tettelin H."/>
            <person name="Glass J.I."/>
            <person name="Rusch D."/>
            <person name="Podicherti R."/>
            <person name="Tsui H.-C.T."/>
            <person name="Winkler M.E."/>
        </authorList>
    </citation>
    <scope>NUCLEOTIDE SEQUENCE</scope>
</reference>
<organism evidence="3">
    <name type="scientific">marine metagenome</name>
    <dbReference type="NCBI Taxonomy" id="408172"/>
    <lineage>
        <taxon>unclassified sequences</taxon>
        <taxon>metagenomes</taxon>
        <taxon>ecological metagenomes</taxon>
    </lineage>
</organism>
<feature type="domain" description="Peptidase S9 prolyl oligopeptidase catalytic" evidence="1">
    <location>
        <begin position="370"/>
        <end position="568"/>
    </location>
</feature>
<dbReference type="InterPro" id="IPR002469">
    <property type="entry name" value="Peptidase_S9B_N"/>
</dbReference>
<dbReference type="GO" id="GO:0008239">
    <property type="term" value="F:dipeptidyl-peptidase activity"/>
    <property type="evidence" value="ECO:0007669"/>
    <property type="project" value="TreeGrafter"/>
</dbReference>
<dbReference type="PANTHER" id="PTHR11731">
    <property type="entry name" value="PROTEASE FAMILY S9B,C DIPEPTIDYL-PEPTIDASE IV-RELATED"/>
    <property type="match status" value="1"/>
</dbReference>
<dbReference type="GO" id="GO:0006508">
    <property type="term" value="P:proteolysis"/>
    <property type="evidence" value="ECO:0007669"/>
    <property type="project" value="InterPro"/>
</dbReference>
<sequence length="578" mass="65711">EQLSNGEITRLTTGGSATLINGTFDWAYEEEFGIQDGFRWSPDGERISYWQIDASGVKEFLLINNTDSLYPGITKIPYPKVGETLSAARVGSVSASGGQTVWADIPGDPRNNYIARMDWAYNPDEFVIQRLNRAQNRNEVMLVNALTGEARTVFQDEDDAWLNVVDDMYWIDEGKRFTWVSERDGWRHIYLIERNGSSEKLITPWDMDVISVELIDEENGWFFFVASPEEPGRRFLYRSSLDGSGVIKKLTPVSETGWNTYQLSNDGKWAFHTHSNFGSPPFVQLVDLPQHKSVRILMENRVLKNRVMKLRRGEVDFFEVDNGEGLSLDGYLMKPPDFDPQMKYPLLFYVYGEPAAQTVMDRWGGSRYLWHLYLTQMGYLVASVDNRGVPAPRGREWRKSVYGNIGTIASRDQAAANRQIRNWGFVDEERIGIWGWSGGGSMTLNMMFRYPELYSTGLSVAPVPDQKLYDAIYQERYSGILERHSEGYEKGSPISHVDGLAGNLLLVHGTGDDNVHYQGSERLINEMIAKNKKFTMMAYPNRSHGIFEGAGTTMHLQNLLTQYLLENLPAGPKSRAKN</sequence>
<dbReference type="AlphaFoldDB" id="A0A382APB5"/>
<gene>
    <name evidence="3" type="ORF">METZ01_LOCUS156172</name>
</gene>
<dbReference type="Gene3D" id="3.40.50.1820">
    <property type="entry name" value="alpha/beta hydrolase"/>
    <property type="match status" value="1"/>
</dbReference>
<feature type="non-terminal residue" evidence="3">
    <location>
        <position position="1"/>
    </location>
</feature>